<keyword evidence="1" id="KW-0812">Transmembrane</keyword>
<dbReference type="GO" id="GO:0016787">
    <property type="term" value="F:hydrolase activity"/>
    <property type="evidence" value="ECO:0007669"/>
    <property type="project" value="UniProtKB-KW"/>
</dbReference>
<dbReference type="Gene3D" id="3.40.50.1820">
    <property type="entry name" value="alpha/beta hydrolase"/>
    <property type="match status" value="1"/>
</dbReference>
<evidence type="ECO:0000313" key="4">
    <source>
        <dbReference type="Proteomes" id="UP000617041"/>
    </source>
</evidence>
<keyword evidence="4" id="KW-1185">Reference proteome</keyword>
<sequence>MAPNSSLARLLQGVVLAIALAAVAWLLAWWPDRPVLAILGAVAIGSIHSFFLATEFVLLAATHGNDPAPRASIGQLVAAWWRETLQGFRVFGWRQPFAWRAVPDAVHAGDKRGIVFVHGFMCNRGFWAPWMREAARRGHPCIAVNLEPVHGSIDGYADVIDAAVRQLTDATGRAPVLVCHSMGGLAARAWLRKAGTEPRVAHVVTIGSPHHGTLLARFARRTNTRQMRAGSAWLQHLANAATAPVPFTCWYANCDNIVFPPSTATLAGADNRLVRGAAHVDLAFQPEVIEGTFALIARRPT</sequence>
<dbReference type="RefSeq" id="WP_200790110.1">
    <property type="nucleotide sequence ID" value="NZ_JAEDAO010000001.1"/>
</dbReference>
<proteinExistence type="predicted"/>
<dbReference type="EMBL" id="JAEDAO010000001">
    <property type="protein sequence ID" value="MBK0394987.1"/>
    <property type="molecule type" value="Genomic_DNA"/>
</dbReference>
<keyword evidence="3" id="KW-0378">Hydrolase</keyword>
<keyword evidence="1" id="KW-0472">Membrane</keyword>
<evidence type="ECO:0000259" key="2">
    <source>
        <dbReference type="Pfam" id="PF12697"/>
    </source>
</evidence>
<dbReference type="InterPro" id="IPR029058">
    <property type="entry name" value="AB_hydrolase_fold"/>
</dbReference>
<dbReference type="AlphaFoldDB" id="A0A934UTY0"/>
<evidence type="ECO:0000313" key="3">
    <source>
        <dbReference type="EMBL" id="MBK0394987.1"/>
    </source>
</evidence>
<reference evidence="3" key="1">
    <citation type="submission" date="2020-12" db="EMBL/GenBank/DDBJ databases">
        <title>Ramlibacter sp. nov., isolated from a freshwater alga, Cryptomonas.</title>
        <authorList>
            <person name="Kim H.M."/>
            <person name="Jeon C.O."/>
        </authorList>
    </citation>
    <scope>NUCLEOTIDE SEQUENCE</scope>
    <source>
        <strain evidence="3">CrO1</strain>
    </source>
</reference>
<evidence type="ECO:0000256" key="1">
    <source>
        <dbReference type="SAM" id="Phobius"/>
    </source>
</evidence>
<dbReference type="Pfam" id="PF12697">
    <property type="entry name" value="Abhydrolase_6"/>
    <property type="match status" value="1"/>
</dbReference>
<comment type="caution">
    <text evidence="3">The sequence shown here is derived from an EMBL/GenBank/DDBJ whole genome shotgun (WGS) entry which is preliminary data.</text>
</comment>
<feature type="transmembrane region" description="Helical" evidence="1">
    <location>
        <begin position="36"/>
        <end position="61"/>
    </location>
</feature>
<protein>
    <submittedName>
        <fullName evidence="3">Alpha/beta fold hydrolase</fullName>
    </submittedName>
</protein>
<dbReference type="SUPFAM" id="SSF53474">
    <property type="entry name" value="alpha/beta-Hydrolases"/>
    <property type="match status" value="1"/>
</dbReference>
<feature type="transmembrane region" description="Helical" evidence="1">
    <location>
        <begin position="7"/>
        <end position="30"/>
    </location>
</feature>
<dbReference type="PANTHER" id="PTHR37946">
    <property type="entry name" value="SLL1969 PROTEIN"/>
    <property type="match status" value="1"/>
</dbReference>
<accession>A0A934UTY0</accession>
<dbReference type="PANTHER" id="PTHR37946:SF1">
    <property type="entry name" value="SLL1969 PROTEIN"/>
    <property type="match status" value="1"/>
</dbReference>
<name>A0A934UTY0_9BURK</name>
<organism evidence="3 4">
    <name type="scientific">Ramlibacter algicola</name>
    <dbReference type="NCBI Taxonomy" id="2795217"/>
    <lineage>
        <taxon>Bacteria</taxon>
        <taxon>Pseudomonadati</taxon>
        <taxon>Pseudomonadota</taxon>
        <taxon>Betaproteobacteria</taxon>
        <taxon>Burkholderiales</taxon>
        <taxon>Comamonadaceae</taxon>
        <taxon>Ramlibacter</taxon>
    </lineage>
</organism>
<feature type="domain" description="AB hydrolase-1" evidence="2">
    <location>
        <begin position="114"/>
        <end position="235"/>
    </location>
</feature>
<dbReference type="Proteomes" id="UP000617041">
    <property type="component" value="Unassembled WGS sequence"/>
</dbReference>
<dbReference type="InterPro" id="IPR000073">
    <property type="entry name" value="AB_hydrolase_1"/>
</dbReference>
<gene>
    <name evidence="3" type="ORF">I8E28_20445</name>
</gene>
<keyword evidence="1" id="KW-1133">Transmembrane helix</keyword>